<dbReference type="OrthoDB" id="2972467at2759"/>
<sequence length="510" mass="55757">MVIGVLRAVGSQVLLPFSGYPVIMPFKKRAMGPIIFVFSISTLIGIAIFNLLTQGHELTSSTVVLQKFYGDRSPLKNESSTTTCQSSLLDVTSSYYTRSDTGSNQRISPGAFKWTINAFDPDDALDTVQGAYSGERLSCFAGSMGLTYYFVGNTYLYGVCAKCELMDRQAATYGGASGIKIFDICSNYNRHFDNWPGFTKSVQNRIDGLMGELSTKYEDLAFAPGELPSEAYEDPSPSIMNRTIEPSMIEFINIWIGDVNYFNKTRRDGSSPPPCHNSEYCSNGTYNVVKTNGQLDEKHEYDDLSMLFNLTGSLTDDGRTPSGVSLPVSGVGSLQPEKAFDGDVSRLPGVLPDLFDNLFALVGYLFDAALHDLDDRALATSFICTEQTSKWKPALSLLAVVLGNSLSVFSVALTVMIAIAAFIDGRLRPSPPQIPLVLRRSKRGSADSTTLSGTPTEALFRSHDEWNPDKLYFGQKEDRAAPTRLSVMPLLGEWPRSASSHNSGGADEWA</sequence>
<keyword evidence="1" id="KW-1133">Transmembrane helix</keyword>
<proteinExistence type="predicted"/>
<feature type="transmembrane region" description="Helical" evidence="1">
    <location>
        <begin position="394"/>
        <end position="423"/>
    </location>
</feature>
<keyword evidence="1" id="KW-0472">Membrane</keyword>
<evidence type="ECO:0000313" key="3">
    <source>
        <dbReference type="Proteomes" id="UP000054007"/>
    </source>
</evidence>
<organism evidence="2 3">
    <name type="scientific">Cylindrobasidium torrendii FP15055 ss-10</name>
    <dbReference type="NCBI Taxonomy" id="1314674"/>
    <lineage>
        <taxon>Eukaryota</taxon>
        <taxon>Fungi</taxon>
        <taxon>Dikarya</taxon>
        <taxon>Basidiomycota</taxon>
        <taxon>Agaricomycotina</taxon>
        <taxon>Agaricomycetes</taxon>
        <taxon>Agaricomycetidae</taxon>
        <taxon>Agaricales</taxon>
        <taxon>Marasmiineae</taxon>
        <taxon>Physalacriaceae</taxon>
        <taxon>Cylindrobasidium</taxon>
    </lineage>
</organism>
<keyword evidence="3" id="KW-1185">Reference proteome</keyword>
<dbReference type="EMBL" id="KN880728">
    <property type="protein sequence ID" value="KIY63012.1"/>
    <property type="molecule type" value="Genomic_DNA"/>
</dbReference>
<evidence type="ECO:0000313" key="2">
    <source>
        <dbReference type="EMBL" id="KIY63012.1"/>
    </source>
</evidence>
<gene>
    <name evidence="2" type="ORF">CYLTODRAFT_494237</name>
</gene>
<accession>A0A0D7AXQ6</accession>
<reference evidence="2 3" key="1">
    <citation type="journal article" date="2015" name="Fungal Genet. Biol.">
        <title>Evolution of novel wood decay mechanisms in Agaricales revealed by the genome sequences of Fistulina hepatica and Cylindrobasidium torrendii.</title>
        <authorList>
            <person name="Floudas D."/>
            <person name="Held B.W."/>
            <person name="Riley R."/>
            <person name="Nagy L.G."/>
            <person name="Koehler G."/>
            <person name="Ransdell A.S."/>
            <person name="Younus H."/>
            <person name="Chow J."/>
            <person name="Chiniquy J."/>
            <person name="Lipzen A."/>
            <person name="Tritt A."/>
            <person name="Sun H."/>
            <person name="Haridas S."/>
            <person name="LaButti K."/>
            <person name="Ohm R.A."/>
            <person name="Kues U."/>
            <person name="Blanchette R.A."/>
            <person name="Grigoriev I.V."/>
            <person name="Minto R.E."/>
            <person name="Hibbett D.S."/>
        </authorList>
    </citation>
    <scope>NUCLEOTIDE SEQUENCE [LARGE SCALE GENOMIC DNA]</scope>
    <source>
        <strain evidence="2 3">FP15055 ss-10</strain>
    </source>
</reference>
<dbReference type="AlphaFoldDB" id="A0A0D7AXQ6"/>
<feature type="transmembrane region" description="Helical" evidence="1">
    <location>
        <begin position="34"/>
        <end position="52"/>
    </location>
</feature>
<name>A0A0D7AXQ6_9AGAR</name>
<keyword evidence="1" id="KW-0812">Transmembrane</keyword>
<evidence type="ECO:0000256" key="1">
    <source>
        <dbReference type="SAM" id="Phobius"/>
    </source>
</evidence>
<dbReference type="Proteomes" id="UP000054007">
    <property type="component" value="Unassembled WGS sequence"/>
</dbReference>
<protein>
    <submittedName>
        <fullName evidence="2">Uncharacterized protein</fullName>
    </submittedName>
</protein>